<evidence type="ECO:0000256" key="1">
    <source>
        <dbReference type="SAM" id="MobiDB-lite"/>
    </source>
</evidence>
<evidence type="ECO:0000313" key="2">
    <source>
        <dbReference type="EMBL" id="MPC54859.1"/>
    </source>
</evidence>
<organism evidence="2 3">
    <name type="scientific">Portunus trituberculatus</name>
    <name type="common">Swimming crab</name>
    <name type="synonym">Neptunus trituberculatus</name>
    <dbReference type="NCBI Taxonomy" id="210409"/>
    <lineage>
        <taxon>Eukaryota</taxon>
        <taxon>Metazoa</taxon>
        <taxon>Ecdysozoa</taxon>
        <taxon>Arthropoda</taxon>
        <taxon>Crustacea</taxon>
        <taxon>Multicrustacea</taxon>
        <taxon>Malacostraca</taxon>
        <taxon>Eumalacostraca</taxon>
        <taxon>Eucarida</taxon>
        <taxon>Decapoda</taxon>
        <taxon>Pleocyemata</taxon>
        <taxon>Brachyura</taxon>
        <taxon>Eubrachyura</taxon>
        <taxon>Portunoidea</taxon>
        <taxon>Portunidae</taxon>
        <taxon>Portuninae</taxon>
        <taxon>Portunus</taxon>
    </lineage>
</organism>
<dbReference type="Proteomes" id="UP000324222">
    <property type="component" value="Unassembled WGS sequence"/>
</dbReference>
<dbReference type="AlphaFoldDB" id="A0A5B7GB35"/>
<protein>
    <submittedName>
        <fullName evidence="2">Uncharacterized protein</fullName>
    </submittedName>
</protein>
<keyword evidence="3" id="KW-1185">Reference proteome</keyword>
<gene>
    <name evidence="2" type="ORF">E2C01_048787</name>
</gene>
<feature type="compositionally biased region" description="Basic and acidic residues" evidence="1">
    <location>
        <begin position="45"/>
        <end position="62"/>
    </location>
</feature>
<reference evidence="2 3" key="1">
    <citation type="submission" date="2019-05" db="EMBL/GenBank/DDBJ databases">
        <title>Another draft genome of Portunus trituberculatus and its Hox gene families provides insights of decapod evolution.</title>
        <authorList>
            <person name="Jeong J.-H."/>
            <person name="Song I."/>
            <person name="Kim S."/>
            <person name="Choi T."/>
            <person name="Kim D."/>
            <person name="Ryu S."/>
            <person name="Kim W."/>
        </authorList>
    </citation>
    <scope>NUCLEOTIDE SEQUENCE [LARGE SCALE GENOMIC DNA]</scope>
    <source>
        <tissue evidence="2">Muscle</tissue>
    </source>
</reference>
<accession>A0A5B7GB35</accession>
<evidence type="ECO:0000313" key="3">
    <source>
        <dbReference type="Proteomes" id="UP000324222"/>
    </source>
</evidence>
<name>A0A5B7GB35_PORTR</name>
<sequence length="90" mass="9489">MLHQKAPPHVTPRTAYSWDTPSPAGPQCAGIRRGEGSTGTGQGEKAVRGTGREKGSKGDVYGETRGWGGGLLTKVMEKHHVASVAMWVSC</sequence>
<comment type="caution">
    <text evidence="2">The sequence shown here is derived from an EMBL/GenBank/DDBJ whole genome shotgun (WGS) entry which is preliminary data.</text>
</comment>
<feature type="region of interest" description="Disordered" evidence="1">
    <location>
        <begin position="1"/>
        <end position="64"/>
    </location>
</feature>
<dbReference type="EMBL" id="VSRR010012689">
    <property type="protein sequence ID" value="MPC54859.1"/>
    <property type="molecule type" value="Genomic_DNA"/>
</dbReference>
<proteinExistence type="predicted"/>